<feature type="active site" description="Charge relay system" evidence="5">
    <location>
        <position position="148"/>
    </location>
</feature>
<evidence type="ECO:0000256" key="5">
    <source>
        <dbReference type="PROSITE-ProRule" id="PRU01240"/>
    </source>
</evidence>
<keyword evidence="3 5" id="KW-0378">Hydrolase</keyword>
<comment type="caution">
    <text evidence="9">The sequence shown here is derived from an EMBL/GenBank/DDBJ whole genome shotgun (WGS) entry which is preliminary data.</text>
</comment>
<evidence type="ECO:0000313" key="9">
    <source>
        <dbReference type="EMBL" id="MFC0544393.1"/>
    </source>
</evidence>
<dbReference type="InterPro" id="IPR036852">
    <property type="entry name" value="Peptidase_S8/S53_dom_sf"/>
</dbReference>
<feature type="signal peptide" evidence="7">
    <location>
        <begin position="1"/>
        <end position="24"/>
    </location>
</feature>
<evidence type="ECO:0000256" key="4">
    <source>
        <dbReference type="ARBA" id="ARBA00022825"/>
    </source>
</evidence>
<dbReference type="PROSITE" id="PS51892">
    <property type="entry name" value="SUBTILASE"/>
    <property type="match status" value="1"/>
</dbReference>
<evidence type="ECO:0000256" key="2">
    <source>
        <dbReference type="ARBA" id="ARBA00022670"/>
    </source>
</evidence>
<comment type="similarity">
    <text evidence="1 5 6">Belongs to the peptidase S8 family.</text>
</comment>
<dbReference type="SUPFAM" id="SSF52743">
    <property type="entry name" value="Subtilisin-like"/>
    <property type="match status" value="1"/>
</dbReference>
<feature type="chain" id="PRO_5045455277" evidence="7">
    <location>
        <begin position="25"/>
        <end position="453"/>
    </location>
</feature>
<dbReference type="PROSITE" id="PS00138">
    <property type="entry name" value="SUBTILASE_SER"/>
    <property type="match status" value="1"/>
</dbReference>
<dbReference type="PANTHER" id="PTHR43806">
    <property type="entry name" value="PEPTIDASE S8"/>
    <property type="match status" value="1"/>
</dbReference>
<accession>A0ABV6MVP7</accession>
<organism evidence="9 10">
    <name type="scientific">Kutzneria chonburiensis</name>
    <dbReference type="NCBI Taxonomy" id="1483604"/>
    <lineage>
        <taxon>Bacteria</taxon>
        <taxon>Bacillati</taxon>
        <taxon>Actinomycetota</taxon>
        <taxon>Actinomycetes</taxon>
        <taxon>Pseudonocardiales</taxon>
        <taxon>Pseudonocardiaceae</taxon>
        <taxon>Kutzneria</taxon>
    </lineage>
</organism>
<evidence type="ECO:0000256" key="7">
    <source>
        <dbReference type="SAM" id="SignalP"/>
    </source>
</evidence>
<dbReference type="InterPro" id="IPR015500">
    <property type="entry name" value="Peptidase_S8_subtilisin-rel"/>
</dbReference>
<dbReference type="Gene3D" id="3.40.50.200">
    <property type="entry name" value="Peptidase S8/S53 domain"/>
    <property type="match status" value="1"/>
</dbReference>
<evidence type="ECO:0000256" key="1">
    <source>
        <dbReference type="ARBA" id="ARBA00011073"/>
    </source>
</evidence>
<feature type="domain" description="Peptidase S8/S53" evidence="8">
    <location>
        <begin position="140"/>
        <end position="443"/>
    </location>
</feature>
<evidence type="ECO:0000313" key="10">
    <source>
        <dbReference type="Proteomes" id="UP001589810"/>
    </source>
</evidence>
<dbReference type="InterPro" id="IPR000209">
    <property type="entry name" value="Peptidase_S8/S53_dom"/>
</dbReference>
<sequence>MRRLLTLLIAAGAALVGLAPIASAAPDHHCTATGTTYTYVVLYTPGVPRFAAEAELRLDCGALVEYYPEIGVAVATSAAPDFADKLGQFRAYSGRKDVPAATLSSRSLEAALPAVDRSGEQWDMDLIKAKQANKVNEGSRRVLVGVLDSGVDPTHPEFAKSIDPADSAGCVTGKADPSVAAWSPTTIPHGTHVAGTIAAADDGNGVTGIAPGVRLASVKVVSDDGFIFPESAVCGFMWAGRHHFTVTNNSYFVDPGFYFCRNKPGDAAAYEAIRRAVAYSTGRGVLNVAAAGNEAMDIANPDHDTVRKQNPVDRNCAVLPAGLPDVVSVTAVGYNGTKSSYSDWGKVDVTAPGGDGKQVPPAGAGPACPLSTLPGGGYGSMCGTSMASPHAVGVTALLASTHPWASPAQLRGLLRAEATPVACPAATPTCTGPAGNNTYYGHGLVNALAAVQH</sequence>
<name>A0ABV6MVP7_9PSEU</name>
<evidence type="ECO:0000256" key="6">
    <source>
        <dbReference type="RuleBase" id="RU003355"/>
    </source>
</evidence>
<dbReference type="EMBL" id="JBHLUD010000007">
    <property type="protein sequence ID" value="MFC0544393.1"/>
    <property type="molecule type" value="Genomic_DNA"/>
</dbReference>
<dbReference type="PROSITE" id="PS00137">
    <property type="entry name" value="SUBTILASE_HIS"/>
    <property type="match status" value="1"/>
</dbReference>
<proteinExistence type="inferred from homology"/>
<keyword evidence="7" id="KW-0732">Signal</keyword>
<protein>
    <submittedName>
        <fullName evidence="9">S8 family serine peptidase</fullName>
    </submittedName>
</protein>
<dbReference type="PANTHER" id="PTHR43806:SF11">
    <property type="entry name" value="CEREVISIN-RELATED"/>
    <property type="match status" value="1"/>
</dbReference>
<dbReference type="PROSITE" id="PS00136">
    <property type="entry name" value="SUBTILASE_ASP"/>
    <property type="match status" value="1"/>
</dbReference>
<gene>
    <name evidence="9" type="ORF">ACFFH7_23005</name>
</gene>
<dbReference type="InterPro" id="IPR023828">
    <property type="entry name" value="Peptidase_S8_Ser-AS"/>
</dbReference>
<dbReference type="InterPro" id="IPR023827">
    <property type="entry name" value="Peptidase_S8_Asp-AS"/>
</dbReference>
<evidence type="ECO:0000259" key="8">
    <source>
        <dbReference type="Pfam" id="PF00082"/>
    </source>
</evidence>
<keyword evidence="2 5" id="KW-0645">Protease</keyword>
<dbReference type="InterPro" id="IPR050131">
    <property type="entry name" value="Peptidase_S8_subtilisin-like"/>
</dbReference>
<feature type="active site" description="Charge relay system" evidence="5">
    <location>
        <position position="385"/>
    </location>
</feature>
<dbReference type="PRINTS" id="PR00723">
    <property type="entry name" value="SUBTILISIN"/>
</dbReference>
<dbReference type="InterPro" id="IPR022398">
    <property type="entry name" value="Peptidase_S8_His-AS"/>
</dbReference>
<dbReference type="RefSeq" id="WP_273935883.1">
    <property type="nucleotide sequence ID" value="NZ_CP097263.1"/>
</dbReference>
<dbReference type="Proteomes" id="UP001589810">
    <property type="component" value="Unassembled WGS sequence"/>
</dbReference>
<dbReference type="Pfam" id="PF00082">
    <property type="entry name" value="Peptidase_S8"/>
    <property type="match status" value="1"/>
</dbReference>
<feature type="active site" description="Charge relay system" evidence="5">
    <location>
        <position position="189"/>
    </location>
</feature>
<evidence type="ECO:0000256" key="3">
    <source>
        <dbReference type="ARBA" id="ARBA00022801"/>
    </source>
</evidence>
<keyword evidence="4 5" id="KW-0720">Serine protease</keyword>
<keyword evidence="10" id="KW-1185">Reference proteome</keyword>
<reference evidence="9 10" key="1">
    <citation type="submission" date="2024-09" db="EMBL/GenBank/DDBJ databases">
        <authorList>
            <person name="Sun Q."/>
            <person name="Mori K."/>
        </authorList>
    </citation>
    <scope>NUCLEOTIDE SEQUENCE [LARGE SCALE GENOMIC DNA]</scope>
    <source>
        <strain evidence="9 10">TBRC 1432</strain>
    </source>
</reference>